<dbReference type="Proteomes" id="UP000288259">
    <property type="component" value="Unassembled WGS sequence"/>
</dbReference>
<dbReference type="GO" id="GO:0005829">
    <property type="term" value="C:cytosol"/>
    <property type="evidence" value="ECO:0007669"/>
    <property type="project" value="TreeGrafter"/>
</dbReference>
<dbReference type="PANTHER" id="PTHR46229:SF2">
    <property type="entry name" value="BOLA-LIKE PROTEIN 1"/>
    <property type="match status" value="1"/>
</dbReference>
<proteinExistence type="inferred from homology"/>
<protein>
    <submittedName>
        <fullName evidence="3">BolA family transcriptional regulator</fullName>
    </submittedName>
</protein>
<dbReference type="RefSeq" id="WP_126754345.1">
    <property type="nucleotide sequence ID" value="NZ_PIPY01000005.1"/>
</dbReference>
<reference evidence="4" key="1">
    <citation type="journal article" date="2018" name="Front. Microbiol.">
        <title>Genome-Based Analysis Reveals the Taxonomy and Diversity of the Family Idiomarinaceae.</title>
        <authorList>
            <person name="Liu Y."/>
            <person name="Lai Q."/>
            <person name="Shao Z."/>
        </authorList>
    </citation>
    <scope>NUCLEOTIDE SEQUENCE [LARGE SCALE GENOMIC DNA]</scope>
    <source>
        <strain evidence="4">CVS-6</strain>
    </source>
</reference>
<evidence type="ECO:0000256" key="1">
    <source>
        <dbReference type="ARBA" id="ARBA00005578"/>
    </source>
</evidence>
<dbReference type="PIRSF" id="PIRSF003113">
    <property type="entry name" value="BolA"/>
    <property type="match status" value="1"/>
</dbReference>
<gene>
    <name evidence="3" type="ORF">CWI71_05895</name>
</gene>
<evidence type="ECO:0000313" key="3">
    <source>
        <dbReference type="EMBL" id="RUO61885.1"/>
    </source>
</evidence>
<name>A0A432YM17_9GAMM</name>
<sequence length="116" mass="12600">MSQQHSSRAQAAQHPTAIAIREKLSAALPMQHLEVINESQLHGTPTDDSHFKLVVVSEAFSGQRLLQRHRSINKALASLLAGPVHALALHTYCPEEWAQLHQVPASPACRGGSKNS</sequence>
<dbReference type="Gene3D" id="3.10.20.90">
    <property type="entry name" value="Phosphatidylinositol 3-kinase Catalytic Subunit, Chain A, domain 1"/>
    <property type="match status" value="1"/>
</dbReference>
<comment type="caution">
    <text evidence="3">The sequence shown here is derived from an EMBL/GenBank/DDBJ whole genome shotgun (WGS) entry which is preliminary data.</text>
</comment>
<dbReference type="GO" id="GO:0006351">
    <property type="term" value="P:DNA-templated transcription"/>
    <property type="evidence" value="ECO:0007669"/>
    <property type="project" value="TreeGrafter"/>
</dbReference>
<dbReference type="SUPFAM" id="SSF82657">
    <property type="entry name" value="BolA-like"/>
    <property type="match status" value="1"/>
</dbReference>
<dbReference type="InterPro" id="IPR050961">
    <property type="entry name" value="BolA/IbaG_stress_morph_reg"/>
</dbReference>
<dbReference type="AlphaFoldDB" id="A0A432YM17"/>
<dbReference type="InterPro" id="IPR002634">
    <property type="entry name" value="BolA"/>
</dbReference>
<keyword evidence="4" id="KW-1185">Reference proteome</keyword>
<comment type="similarity">
    <text evidence="1 2">Belongs to the BolA/IbaG family.</text>
</comment>
<evidence type="ECO:0000313" key="4">
    <source>
        <dbReference type="Proteomes" id="UP000288259"/>
    </source>
</evidence>
<dbReference type="InterPro" id="IPR036065">
    <property type="entry name" value="BolA-like_sf"/>
</dbReference>
<evidence type="ECO:0000256" key="2">
    <source>
        <dbReference type="RuleBase" id="RU003860"/>
    </source>
</evidence>
<accession>A0A432YM17</accession>
<dbReference type="OrthoDB" id="9801469at2"/>
<dbReference type="Pfam" id="PF01722">
    <property type="entry name" value="BolA"/>
    <property type="match status" value="1"/>
</dbReference>
<dbReference type="PANTHER" id="PTHR46229">
    <property type="entry name" value="BOLA TRANSCRIPTION REGULATOR"/>
    <property type="match status" value="1"/>
</dbReference>
<dbReference type="EMBL" id="PIPY01000005">
    <property type="protein sequence ID" value="RUO61885.1"/>
    <property type="molecule type" value="Genomic_DNA"/>
</dbReference>
<organism evidence="3 4">
    <name type="scientific">Pseudidiomarina insulisalsae</name>
    <dbReference type="NCBI Taxonomy" id="575789"/>
    <lineage>
        <taxon>Bacteria</taxon>
        <taxon>Pseudomonadati</taxon>
        <taxon>Pseudomonadota</taxon>
        <taxon>Gammaproteobacteria</taxon>
        <taxon>Alteromonadales</taxon>
        <taxon>Idiomarinaceae</taxon>
        <taxon>Pseudidiomarina</taxon>
    </lineage>
</organism>